<dbReference type="InterPro" id="IPR036249">
    <property type="entry name" value="Thioredoxin-like_sf"/>
</dbReference>
<dbReference type="EMBL" id="QKOE01000020">
    <property type="protein sequence ID" value="PZA14899.1"/>
    <property type="molecule type" value="Genomic_DNA"/>
</dbReference>
<dbReference type="InterPro" id="IPR013766">
    <property type="entry name" value="Thioredoxin_domain"/>
</dbReference>
<dbReference type="OrthoDB" id="8703892at2"/>
<dbReference type="GO" id="GO:0016209">
    <property type="term" value="F:antioxidant activity"/>
    <property type="evidence" value="ECO:0007669"/>
    <property type="project" value="InterPro"/>
</dbReference>
<reference evidence="2 3" key="1">
    <citation type="submission" date="2018-06" db="EMBL/GenBank/DDBJ databases">
        <title>Azoarcus communis strain SWub3 genome.</title>
        <authorList>
            <person name="Zorraquino Salvo V."/>
            <person name="Toubiana D."/>
            <person name="Blumwald E."/>
        </authorList>
    </citation>
    <scope>NUCLEOTIDE SEQUENCE [LARGE SCALE GENOMIC DNA]</scope>
    <source>
        <strain evidence="2 3">SWub3</strain>
    </source>
</reference>
<dbReference type="InterPro" id="IPR050553">
    <property type="entry name" value="Thioredoxin_ResA/DsbE_sf"/>
</dbReference>
<dbReference type="Pfam" id="PF00578">
    <property type="entry name" value="AhpC-TSA"/>
    <property type="match status" value="1"/>
</dbReference>
<dbReference type="SUPFAM" id="SSF52833">
    <property type="entry name" value="Thioredoxin-like"/>
    <property type="match status" value="1"/>
</dbReference>
<dbReference type="AlphaFoldDB" id="A0A323UR44"/>
<gene>
    <name evidence="2" type="ORF">DNK49_19520</name>
</gene>
<dbReference type="RefSeq" id="WP_110528641.1">
    <property type="nucleotide sequence ID" value="NZ_QKOE01000020.1"/>
</dbReference>
<protein>
    <recommendedName>
        <fullName evidence="1">Thioredoxin domain-containing protein</fullName>
    </recommendedName>
</protein>
<evidence type="ECO:0000259" key="1">
    <source>
        <dbReference type="PROSITE" id="PS51352"/>
    </source>
</evidence>
<comment type="caution">
    <text evidence="2">The sequence shown here is derived from an EMBL/GenBank/DDBJ whole genome shotgun (WGS) entry which is preliminary data.</text>
</comment>
<evidence type="ECO:0000313" key="2">
    <source>
        <dbReference type="EMBL" id="PZA14899.1"/>
    </source>
</evidence>
<dbReference type="Gene3D" id="3.40.30.10">
    <property type="entry name" value="Glutaredoxin"/>
    <property type="match status" value="1"/>
</dbReference>
<dbReference type="InterPro" id="IPR000866">
    <property type="entry name" value="AhpC/TSA"/>
</dbReference>
<proteinExistence type="predicted"/>
<dbReference type="PANTHER" id="PTHR42852:SF18">
    <property type="entry name" value="CHROMOSOME UNDETERMINED SCAFFOLD_47, WHOLE GENOME SHOTGUN SEQUENCE"/>
    <property type="match status" value="1"/>
</dbReference>
<dbReference type="PROSITE" id="PS51352">
    <property type="entry name" value="THIOREDOXIN_2"/>
    <property type="match status" value="1"/>
</dbReference>
<dbReference type="CDD" id="cd02966">
    <property type="entry name" value="TlpA_like_family"/>
    <property type="match status" value="1"/>
</dbReference>
<dbReference type="PANTHER" id="PTHR42852">
    <property type="entry name" value="THIOL:DISULFIDE INTERCHANGE PROTEIN DSBE"/>
    <property type="match status" value="1"/>
</dbReference>
<evidence type="ECO:0000313" key="3">
    <source>
        <dbReference type="Proteomes" id="UP000248259"/>
    </source>
</evidence>
<organism evidence="2 3">
    <name type="scientific">Parazoarcus communis SWub3 = DSM 12120</name>
    <dbReference type="NCBI Taxonomy" id="1121029"/>
    <lineage>
        <taxon>Bacteria</taxon>
        <taxon>Pseudomonadati</taxon>
        <taxon>Pseudomonadota</taxon>
        <taxon>Betaproteobacteria</taxon>
        <taxon>Rhodocyclales</taxon>
        <taxon>Zoogloeaceae</taxon>
        <taxon>Parazoarcus</taxon>
    </lineage>
</organism>
<keyword evidence="3" id="KW-1185">Reference proteome</keyword>
<accession>A0A323UR44</accession>
<dbReference type="GO" id="GO:0016491">
    <property type="term" value="F:oxidoreductase activity"/>
    <property type="evidence" value="ECO:0007669"/>
    <property type="project" value="InterPro"/>
</dbReference>
<dbReference type="Proteomes" id="UP000248259">
    <property type="component" value="Unassembled WGS sequence"/>
</dbReference>
<name>A0A323UR44_9RHOO</name>
<sequence length="166" mass="17575">MLIALWASSMPAHGAGASPTALDFELSDGQRFVRLAELPPQPTVVNFWRYDCPPCLREMPLLATHAAHGQVRVITVALHRPAETAMAPSGVRQALSSVMTLYAPSTPQGVLARFGNPHGALPHTVVLAADRSLCAQHTGEIDSAWLAHATQNCSAHSTPTSAAVAR</sequence>
<feature type="domain" description="Thioredoxin" evidence="1">
    <location>
        <begin position="11"/>
        <end position="135"/>
    </location>
</feature>